<keyword evidence="4" id="KW-0371">Homeobox</keyword>
<dbReference type="GO" id="GO:0000981">
    <property type="term" value="F:DNA-binding transcription factor activity, RNA polymerase II-specific"/>
    <property type="evidence" value="ECO:0007669"/>
    <property type="project" value="TreeGrafter"/>
</dbReference>
<dbReference type="GO" id="GO:0030154">
    <property type="term" value="P:cell differentiation"/>
    <property type="evidence" value="ECO:0007669"/>
    <property type="project" value="TreeGrafter"/>
</dbReference>
<dbReference type="AlphaFoldDB" id="A0A5N5SZC3"/>
<dbReference type="PANTHER" id="PTHR24340">
    <property type="entry name" value="HOMEOBOX PROTEIN NKX"/>
    <property type="match status" value="1"/>
</dbReference>
<dbReference type="InterPro" id="IPR050394">
    <property type="entry name" value="Homeobox_NK-like"/>
</dbReference>
<accession>A0A5N5SZC3</accession>
<protein>
    <submittedName>
        <fullName evidence="4">Homeobox protein Nkx-2.4</fullName>
    </submittedName>
</protein>
<feature type="compositionally biased region" description="Polar residues" evidence="3">
    <location>
        <begin position="88"/>
        <end position="109"/>
    </location>
</feature>
<organism evidence="4 5">
    <name type="scientific">Armadillidium nasatum</name>
    <dbReference type="NCBI Taxonomy" id="96803"/>
    <lineage>
        <taxon>Eukaryota</taxon>
        <taxon>Metazoa</taxon>
        <taxon>Ecdysozoa</taxon>
        <taxon>Arthropoda</taxon>
        <taxon>Crustacea</taxon>
        <taxon>Multicrustacea</taxon>
        <taxon>Malacostraca</taxon>
        <taxon>Eumalacostraca</taxon>
        <taxon>Peracarida</taxon>
        <taxon>Isopoda</taxon>
        <taxon>Oniscidea</taxon>
        <taxon>Crinocheta</taxon>
        <taxon>Armadillidiidae</taxon>
        <taxon>Armadillidium</taxon>
    </lineage>
</organism>
<evidence type="ECO:0000256" key="3">
    <source>
        <dbReference type="SAM" id="MobiDB-lite"/>
    </source>
</evidence>
<evidence type="ECO:0000313" key="5">
    <source>
        <dbReference type="Proteomes" id="UP000326759"/>
    </source>
</evidence>
<keyword evidence="4" id="KW-0238">DNA-binding</keyword>
<gene>
    <name evidence="4" type="primary">NKX2-4</name>
    <name evidence="4" type="ORF">Anas_00989</name>
</gene>
<feature type="compositionally biased region" description="Polar residues" evidence="3">
    <location>
        <begin position="30"/>
        <end position="45"/>
    </location>
</feature>
<name>A0A5N5SZC3_9CRUS</name>
<feature type="compositionally biased region" description="Polar residues" evidence="3">
    <location>
        <begin position="60"/>
        <end position="73"/>
    </location>
</feature>
<dbReference type="InterPro" id="IPR009057">
    <property type="entry name" value="Homeodomain-like_sf"/>
</dbReference>
<dbReference type="OrthoDB" id="3137333at2759"/>
<dbReference type="Gene3D" id="1.10.10.60">
    <property type="entry name" value="Homeodomain-like"/>
    <property type="match status" value="1"/>
</dbReference>
<dbReference type="GO" id="GO:0005634">
    <property type="term" value="C:nucleus"/>
    <property type="evidence" value="ECO:0007669"/>
    <property type="project" value="UniProtKB-SubCell"/>
</dbReference>
<comment type="caution">
    <text evidence="4">The sequence shown here is derived from an EMBL/GenBank/DDBJ whole genome shotgun (WGS) entry which is preliminary data.</text>
</comment>
<proteinExistence type="predicted"/>
<dbReference type="EMBL" id="SEYY01018406">
    <property type="protein sequence ID" value="KAB7499382.1"/>
    <property type="molecule type" value="Genomic_DNA"/>
</dbReference>
<dbReference type="CDD" id="cd00086">
    <property type="entry name" value="homeodomain"/>
    <property type="match status" value="1"/>
</dbReference>
<dbReference type="InterPro" id="IPR001356">
    <property type="entry name" value="HD"/>
</dbReference>
<keyword evidence="2" id="KW-0217">Developmental protein</keyword>
<feature type="region of interest" description="Disordered" evidence="3">
    <location>
        <begin position="23"/>
        <end position="109"/>
    </location>
</feature>
<comment type="subcellular location">
    <subcellularLocation>
        <location evidence="1">Nucleus</location>
    </subcellularLocation>
</comment>
<dbReference type="PANTHER" id="PTHR24340:SF41">
    <property type="entry name" value="MUSCLE-SPECIFIC HOMEOBOX PROTEIN TINMAN-RELATED"/>
    <property type="match status" value="1"/>
</dbReference>
<dbReference type="SUPFAM" id="SSF46689">
    <property type="entry name" value="Homeodomain-like"/>
    <property type="match status" value="1"/>
</dbReference>
<dbReference type="Proteomes" id="UP000326759">
    <property type="component" value="Unassembled WGS sequence"/>
</dbReference>
<evidence type="ECO:0000256" key="2">
    <source>
        <dbReference type="ARBA" id="ARBA00022473"/>
    </source>
</evidence>
<dbReference type="GO" id="GO:0000978">
    <property type="term" value="F:RNA polymerase II cis-regulatory region sequence-specific DNA binding"/>
    <property type="evidence" value="ECO:0007669"/>
    <property type="project" value="TreeGrafter"/>
</dbReference>
<evidence type="ECO:0000256" key="1">
    <source>
        <dbReference type="ARBA" id="ARBA00004123"/>
    </source>
</evidence>
<sequence length="179" mass="18853">MRKEGHDLVKIWFQNHRYKMKRAAKEKAMNGQTNCASNSQNSSSPRRVAIPVLVKDGKPCSNSASDLEQTNNHSHSGSVPPPPPSSSATQHSLQGPNSSHLVPTSYTLNGIHTGGQHGLLSSEECSSPLLSDGVSVISNSCLPPSVSIGGEYARLTPPSHVSMVTPPATPHNGANMISG</sequence>
<evidence type="ECO:0000313" key="4">
    <source>
        <dbReference type="EMBL" id="KAB7499382.1"/>
    </source>
</evidence>
<keyword evidence="5" id="KW-1185">Reference proteome</keyword>
<reference evidence="4 5" key="1">
    <citation type="journal article" date="2019" name="PLoS Biol.">
        <title>Sex chromosomes control vertical transmission of feminizing Wolbachia symbionts in an isopod.</title>
        <authorList>
            <person name="Becking T."/>
            <person name="Chebbi M.A."/>
            <person name="Giraud I."/>
            <person name="Moumen B."/>
            <person name="Laverre T."/>
            <person name="Caubet Y."/>
            <person name="Peccoud J."/>
            <person name="Gilbert C."/>
            <person name="Cordaux R."/>
        </authorList>
    </citation>
    <scope>NUCLEOTIDE SEQUENCE [LARGE SCALE GENOMIC DNA]</scope>
    <source>
        <strain evidence="4">ANa2</strain>
        <tissue evidence="4">Whole body excluding digestive tract and cuticle</tissue>
    </source>
</reference>